<dbReference type="InterPro" id="IPR019076">
    <property type="entry name" value="Spore_lipoprot_YhcN/YlaJ-like"/>
</dbReference>
<accession>A0ABN0Z9X8</accession>
<sequence>MKLCQIALILGMIIFLIGCGAPNDNDTSQSKPDNTHFQKITTTGTMSQSIANQAKEKLKKRESITAIYAINTDKKLLIAFEIKHHKRFQLDSIRKNVRKQMNKRFPDYKVNVSIDKRIVLDLKQLEKTIAKDKLSKKELKKKAKQEIKLMKDKT</sequence>
<feature type="signal peptide" evidence="1">
    <location>
        <begin position="1"/>
        <end position="20"/>
    </location>
</feature>
<keyword evidence="1" id="KW-0732">Signal</keyword>
<comment type="caution">
    <text evidence="2">The sequence shown here is derived from an EMBL/GenBank/DDBJ whole genome shotgun (WGS) entry which is preliminary data.</text>
</comment>
<dbReference type="EMBL" id="BAAADM010000042">
    <property type="protein sequence ID" value="GAA0440512.1"/>
    <property type="molecule type" value="Genomic_DNA"/>
</dbReference>
<organism evidence="2 3">
    <name type="scientific">Lentibacillus halophilus</name>
    <dbReference type="NCBI Taxonomy" id="295065"/>
    <lineage>
        <taxon>Bacteria</taxon>
        <taxon>Bacillati</taxon>
        <taxon>Bacillota</taxon>
        <taxon>Bacilli</taxon>
        <taxon>Bacillales</taxon>
        <taxon>Bacillaceae</taxon>
        <taxon>Lentibacillus</taxon>
    </lineage>
</organism>
<dbReference type="Proteomes" id="UP001501459">
    <property type="component" value="Unassembled WGS sequence"/>
</dbReference>
<feature type="chain" id="PRO_5046808466" description="Sporulation lipoprotein YhcN/YlaJ (Spore_YhcN_YlaJ)" evidence="1">
    <location>
        <begin position="21"/>
        <end position="154"/>
    </location>
</feature>
<evidence type="ECO:0000313" key="3">
    <source>
        <dbReference type="Proteomes" id="UP001501459"/>
    </source>
</evidence>
<protein>
    <recommendedName>
        <fullName evidence="4">Sporulation lipoprotein YhcN/YlaJ (Spore_YhcN_YlaJ)</fullName>
    </recommendedName>
</protein>
<dbReference type="RefSeq" id="WP_343752409.1">
    <property type="nucleotide sequence ID" value="NZ_BAAADM010000042.1"/>
</dbReference>
<dbReference type="PROSITE" id="PS51257">
    <property type="entry name" value="PROKAR_LIPOPROTEIN"/>
    <property type="match status" value="1"/>
</dbReference>
<gene>
    <name evidence="2" type="ORF">GCM10008983_16890</name>
</gene>
<dbReference type="Pfam" id="PF09580">
    <property type="entry name" value="Spore_YhcN_YlaJ"/>
    <property type="match status" value="1"/>
</dbReference>
<reference evidence="3" key="1">
    <citation type="journal article" date="2019" name="Int. J. Syst. Evol. Microbiol.">
        <title>The Global Catalogue of Microorganisms (GCM) 10K type strain sequencing project: providing services to taxonomists for standard genome sequencing and annotation.</title>
        <authorList>
            <consortium name="The Broad Institute Genomics Platform"/>
            <consortium name="The Broad Institute Genome Sequencing Center for Infectious Disease"/>
            <person name="Wu L."/>
            <person name="Ma J."/>
        </authorList>
    </citation>
    <scope>NUCLEOTIDE SEQUENCE [LARGE SCALE GENOMIC DNA]</scope>
    <source>
        <strain evidence="3">JCM 12149</strain>
    </source>
</reference>
<evidence type="ECO:0008006" key="4">
    <source>
        <dbReference type="Google" id="ProtNLM"/>
    </source>
</evidence>
<keyword evidence="3" id="KW-1185">Reference proteome</keyword>
<evidence type="ECO:0000313" key="2">
    <source>
        <dbReference type="EMBL" id="GAA0440512.1"/>
    </source>
</evidence>
<evidence type="ECO:0000256" key="1">
    <source>
        <dbReference type="SAM" id="SignalP"/>
    </source>
</evidence>
<proteinExistence type="predicted"/>
<name>A0ABN0Z9X8_9BACI</name>